<proteinExistence type="predicted"/>
<organism evidence="1">
    <name type="scientific">Siphoviridae sp. ctVsq1</name>
    <dbReference type="NCBI Taxonomy" id="2827577"/>
    <lineage>
        <taxon>Viruses</taxon>
        <taxon>Duplodnaviria</taxon>
        <taxon>Heunggongvirae</taxon>
        <taxon>Uroviricota</taxon>
        <taxon>Caudoviricetes</taxon>
    </lineage>
</organism>
<reference evidence="1" key="1">
    <citation type="journal article" date="2021" name="Proc. Natl. Acad. Sci. U.S.A.">
        <title>A Catalog of Tens of Thousands of Viruses from Human Metagenomes Reveals Hidden Associations with Chronic Diseases.</title>
        <authorList>
            <person name="Tisza M.J."/>
            <person name="Buck C.B."/>
        </authorList>
    </citation>
    <scope>NUCLEOTIDE SEQUENCE</scope>
    <source>
        <strain evidence="1">CtVsq1</strain>
    </source>
</reference>
<evidence type="ECO:0000313" key="1">
    <source>
        <dbReference type="EMBL" id="DAD70338.1"/>
    </source>
</evidence>
<dbReference type="EMBL" id="BK015863">
    <property type="protein sequence ID" value="DAD70338.1"/>
    <property type="molecule type" value="Genomic_DNA"/>
</dbReference>
<sequence>MAENKFEAVVVAIGTDIKNLRNAINDKEVNAGITEQQLNEAIQRGKSDILGDGVSENLDTLKEIADKIATLNGDTSGAIVAKLTELGQKIDAVTEVDYLAAYNEAKGE</sequence>
<name>A0A8S5LK94_9CAUD</name>
<protein>
    <submittedName>
        <fullName evidence="1">Uncharacterized protein</fullName>
    </submittedName>
</protein>
<accession>A0A8S5LK94</accession>